<dbReference type="AlphaFoldDB" id="A0A0B1S3X3"/>
<reference evidence="2 3" key="1">
    <citation type="submission" date="2014-03" db="EMBL/GenBank/DDBJ databases">
        <title>Draft genome of the hookworm Oesophagostomum dentatum.</title>
        <authorList>
            <person name="Mitreva M."/>
        </authorList>
    </citation>
    <scope>NUCLEOTIDE SEQUENCE [LARGE SCALE GENOMIC DNA]</scope>
    <source>
        <strain evidence="2 3">OD-Hann</strain>
    </source>
</reference>
<dbReference type="OrthoDB" id="5877338at2759"/>
<accession>A0A0B1S3X3</accession>
<feature type="compositionally biased region" description="Basic and acidic residues" evidence="1">
    <location>
        <begin position="68"/>
        <end position="82"/>
    </location>
</feature>
<dbReference type="EMBL" id="KN610052">
    <property type="protein sequence ID" value="KHJ78157.1"/>
    <property type="molecule type" value="Genomic_DNA"/>
</dbReference>
<name>A0A0B1S3X3_OESDE</name>
<feature type="compositionally biased region" description="Basic and acidic residues" evidence="1">
    <location>
        <begin position="14"/>
        <end position="30"/>
    </location>
</feature>
<proteinExistence type="predicted"/>
<sequence length="108" mass="12432">MEQDEAVMSDDNSNESRYDRVRGTESKNEWDEYVSTMERDGGTLAEVRDILNTDMLQVTNMVKQMKLNSEKREPTEDRRETQSEMCSDTAVHGSSSAYDGMLQERNNP</sequence>
<feature type="region of interest" description="Disordered" evidence="1">
    <location>
        <begin position="1"/>
        <end position="33"/>
    </location>
</feature>
<protein>
    <submittedName>
        <fullName evidence="2">Uncharacterized protein</fullName>
    </submittedName>
</protein>
<evidence type="ECO:0000313" key="2">
    <source>
        <dbReference type="EMBL" id="KHJ78157.1"/>
    </source>
</evidence>
<gene>
    <name evidence="2" type="ORF">OESDEN_22223</name>
</gene>
<evidence type="ECO:0000256" key="1">
    <source>
        <dbReference type="SAM" id="MobiDB-lite"/>
    </source>
</evidence>
<evidence type="ECO:0000313" key="3">
    <source>
        <dbReference type="Proteomes" id="UP000053660"/>
    </source>
</evidence>
<organism evidence="2 3">
    <name type="scientific">Oesophagostomum dentatum</name>
    <name type="common">Nodular worm</name>
    <dbReference type="NCBI Taxonomy" id="61180"/>
    <lineage>
        <taxon>Eukaryota</taxon>
        <taxon>Metazoa</taxon>
        <taxon>Ecdysozoa</taxon>
        <taxon>Nematoda</taxon>
        <taxon>Chromadorea</taxon>
        <taxon>Rhabditida</taxon>
        <taxon>Rhabditina</taxon>
        <taxon>Rhabditomorpha</taxon>
        <taxon>Strongyloidea</taxon>
        <taxon>Strongylidae</taxon>
        <taxon>Oesophagostomum</taxon>
    </lineage>
</organism>
<feature type="region of interest" description="Disordered" evidence="1">
    <location>
        <begin position="64"/>
        <end position="108"/>
    </location>
</feature>
<keyword evidence="3" id="KW-1185">Reference proteome</keyword>
<dbReference type="Proteomes" id="UP000053660">
    <property type="component" value="Unassembled WGS sequence"/>
</dbReference>